<feature type="domain" description="CMP/dCMP-type deaminase" evidence="1">
    <location>
        <begin position="6"/>
        <end position="128"/>
    </location>
</feature>
<dbReference type="PANTHER" id="PTHR11079">
    <property type="entry name" value="CYTOSINE DEAMINASE FAMILY MEMBER"/>
    <property type="match status" value="1"/>
</dbReference>
<gene>
    <name evidence="2" type="ORF">GN958_ATG06330</name>
</gene>
<dbReference type="PROSITE" id="PS51747">
    <property type="entry name" value="CYT_DCMP_DEAMINASES_2"/>
    <property type="match status" value="1"/>
</dbReference>
<comment type="caution">
    <text evidence="2">The sequence shown here is derived from an EMBL/GenBank/DDBJ whole genome shotgun (WGS) entry which is preliminary data.</text>
</comment>
<dbReference type="PANTHER" id="PTHR11079:SF162">
    <property type="entry name" value="RIBOFLAVIN BIOSYNTHESIS PROTEIN PYRD, CHLOROPLASTIC"/>
    <property type="match status" value="1"/>
</dbReference>
<sequence length="149" mass="16080">MAHQDESDVAFMRLAVAEAHRSQPSENAYCVGCVVVRDGLVLSTGFSRELPGNTHAEQVALHKLNFEAQGVTVYTTMEPCSTRVSGNVPCVQSCLRAGVARVVIGVMEPKTFVICKGVQLLQEARVDVKLLKGLEADCLAPNAHLNLVF</sequence>
<dbReference type="Pfam" id="PF18785">
    <property type="entry name" value="Inv-AAD"/>
    <property type="match status" value="1"/>
</dbReference>
<accession>A0A8S9UZ77</accession>
<dbReference type="InterPro" id="IPR016193">
    <property type="entry name" value="Cytidine_deaminase-like"/>
</dbReference>
<dbReference type="EMBL" id="JAACNO010000856">
    <property type="protein sequence ID" value="KAF4144482.1"/>
    <property type="molecule type" value="Genomic_DNA"/>
</dbReference>
<dbReference type="SUPFAM" id="SSF53927">
    <property type="entry name" value="Cytidine deaminase-like"/>
    <property type="match status" value="1"/>
</dbReference>
<proteinExistence type="predicted"/>
<reference evidence="2" key="1">
    <citation type="submission" date="2020-03" db="EMBL/GenBank/DDBJ databases">
        <title>Hybrid Assembly of Korean Phytophthora infestans isolates.</title>
        <authorList>
            <person name="Prokchorchik M."/>
            <person name="Lee Y."/>
            <person name="Seo J."/>
            <person name="Cho J.-H."/>
            <person name="Park Y.-E."/>
            <person name="Jang D.-C."/>
            <person name="Im J.-S."/>
            <person name="Choi J.-G."/>
            <person name="Park H.-J."/>
            <person name="Lee G.-B."/>
            <person name="Lee Y.-G."/>
            <person name="Hong S.-Y."/>
            <person name="Cho K."/>
            <person name="Sohn K.H."/>
        </authorList>
    </citation>
    <scope>NUCLEOTIDE SEQUENCE</scope>
    <source>
        <strain evidence="2">KR_2_A2</strain>
    </source>
</reference>
<protein>
    <submittedName>
        <fullName evidence="2">Invertebrate-AID/APOBEC-deaminase</fullName>
    </submittedName>
</protein>
<dbReference type="Proteomes" id="UP000704712">
    <property type="component" value="Unassembled WGS sequence"/>
</dbReference>
<evidence type="ECO:0000313" key="3">
    <source>
        <dbReference type="Proteomes" id="UP000704712"/>
    </source>
</evidence>
<evidence type="ECO:0000259" key="1">
    <source>
        <dbReference type="PROSITE" id="PS51747"/>
    </source>
</evidence>
<dbReference type="GO" id="GO:0008835">
    <property type="term" value="F:diaminohydroxyphosphoribosylaminopyrimidine deaminase activity"/>
    <property type="evidence" value="ECO:0007669"/>
    <property type="project" value="TreeGrafter"/>
</dbReference>
<organism evidence="2 3">
    <name type="scientific">Phytophthora infestans</name>
    <name type="common">Potato late blight agent</name>
    <name type="synonym">Botrytis infestans</name>
    <dbReference type="NCBI Taxonomy" id="4787"/>
    <lineage>
        <taxon>Eukaryota</taxon>
        <taxon>Sar</taxon>
        <taxon>Stramenopiles</taxon>
        <taxon>Oomycota</taxon>
        <taxon>Peronosporomycetes</taxon>
        <taxon>Peronosporales</taxon>
        <taxon>Peronosporaceae</taxon>
        <taxon>Phytophthora</taxon>
    </lineage>
</organism>
<dbReference type="InterPro" id="IPR002125">
    <property type="entry name" value="CMP_dCMP_dom"/>
</dbReference>
<name>A0A8S9UZ77_PHYIN</name>
<dbReference type="Gene3D" id="3.40.140.10">
    <property type="entry name" value="Cytidine Deaminase, domain 2"/>
    <property type="match status" value="1"/>
</dbReference>
<dbReference type="AlphaFoldDB" id="A0A8S9UZ77"/>
<evidence type="ECO:0000313" key="2">
    <source>
        <dbReference type="EMBL" id="KAF4144482.1"/>
    </source>
</evidence>